<dbReference type="AlphaFoldDB" id="A0A9P7UEY3"/>
<reference evidence="1" key="1">
    <citation type="submission" date="2021-05" db="EMBL/GenBank/DDBJ databases">
        <title>Comparative genomics of three Colletotrichum scovillei strains and genetic complementation revealed genes involved fungal growth and virulence on chili pepper.</title>
        <authorList>
            <person name="Hsieh D.-K."/>
            <person name="Chuang S.-C."/>
            <person name="Chen C.-Y."/>
            <person name="Chao Y.-T."/>
            <person name="Lu M.-Y.J."/>
            <person name="Lee M.-H."/>
            <person name="Shih M.-C."/>
        </authorList>
    </citation>
    <scope>NUCLEOTIDE SEQUENCE</scope>
    <source>
        <strain evidence="1">Coll-153</strain>
    </source>
</reference>
<evidence type="ECO:0000313" key="2">
    <source>
        <dbReference type="Proteomes" id="UP000699042"/>
    </source>
</evidence>
<name>A0A9P7UEY3_9PEZI</name>
<organism evidence="1 2">
    <name type="scientific">Colletotrichum scovillei</name>
    <dbReference type="NCBI Taxonomy" id="1209932"/>
    <lineage>
        <taxon>Eukaryota</taxon>
        <taxon>Fungi</taxon>
        <taxon>Dikarya</taxon>
        <taxon>Ascomycota</taxon>
        <taxon>Pezizomycotina</taxon>
        <taxon>Sordariomycetes</taxon>
        <taxon>Hypocreomycetidae</taxon>
        <taxon>Glomerellales</taxon>
        <taxon>Glomerellaceae</taxon>
        <taxon>Colletotrichum</taxon>
        <taxon>Colletotrichum acutatum species complex</taxon>
    </lineage>
</organism>
<accession>A0A9P7UEY3</accession>
<comment type="caution">
    <text evidence="1">The sequence shown here is derived from an EMBL/GenBank/DDBJ whole genome shotgun (WGS) entry which is preliminary data.</text>
</comment>
<evidence type="ECO:0000313" key="1">
    <source>
        <dbReference type="EMBL" id="KAG7054084.1"/>
    </source>
</evidence>
<protein>
    <submittedName>
        <fullName evidence="1">Uncharacterized protein</fullName>
    </submittedName>
</protein>
<dbReference type="Proteomes" id="UP000699042">
    <property type="component" value="Unassembled WGS sequence"/>
</dbReference>
<keyword evidence="2" id="KW-1185">Reference proteome</keyword>
<dbReference type="EMBL" id="JAESDN010000003">
    <property type="protein sequence ID" value="KAG7054084.1"/>
    <property type="molecule type" value="Genomic_DNA"/>
</dbReference>
<gene>
    <name evidence="1" type="ORF">JMJ77_001156</name>
</gene>
<sequence>MVEQATLIIFESKDPILGRIHSSSRDAEFPKDSNWRPA</sequence>
<proteinExistence type="predicted"/>